<dbReference type="AlphaFoldDB" id="A0AAD4ILJ8"/>
<gene>
    <name evidence="1" type="ORF">G6011_01775</name>
</gene>
<accession>A0AAD4ILJ8</accession>
<dbReference type="Proteomes" id="UP001199106">
    <property type="component" value="Unassembled WGS sequence"/>
</dbReference>
<proteinExistence type="predicted"/>
<protein>
    <submittedName>
        <fullName evidence="1">Uncharacterized protein</fullName>
    </submittedName>
</protein>
<name>A0AAD4ILJ8_9PLEO</name>
<evidence type="ECO:0000313" key="1">
    <source>
        <dbReference type="EMBL" id="KAG9196654.1"/>
    </source>
</evidence>
<dbReference type="Gene3D" id="3.80.10.10">
    <property type="entry name" value="Ribonuclease Inhibitor"/>
    <property type="match status" value="1"/>
</dbReference>
<sequence length="692" mass="76388">MAAAAKITMDRRIVSLVMVHLSNMEYKDRRQQGPDQPVELLEFRPTLVPLTLVNKVWADEGTSILWRRYPHLPAMQDMAFDRRQWYANKVEKLFVLGSTDDGGDLAYLEGLCWPNLKILELEVDWKRHVRAISAMLHAGLAELELLGPQTGNSHYVAGTVLPALSACTNLTSITFGPDALCPGDPVPCQELIDLLDSVPSIANVRLMGAGFSGKDMLFRRLSHRPGLKALHIDLDPNLQLLPCFSGPSALITPFSSLTQLQLMCYPELAVALLPHLPLVEQVQLDIARIPERAPQDWDINVLDHILAQLAQCGELRLLRVNVGALALGFPSAVSHPLLHGTALVDLANGCPKLKNVNLLASEPSAIDGSLISSFHFEAFCRKLPRLLSLDIKLHPQSAIDLESTALASLGKNCPLLETLRLKVSLRLPDLQTLRNRSNSKVVGSSLEDTSRIDDSLREPFITVNGHEQGASGDLGNLAGTGTSGHALFPCLTHFAFARPQSILSIASDAYTVSSNSQCNSVIDPLVEDELVRSWAQPLAVHFPRLEILEAWSDWTGLDNESLNYFLPHEGLLASVWDFLSGVEQDLWEDPEDAEDQLNYEPDWTEYRKDRSSMDSYISGDWELASLVNEFSVQEDFDDSSYPDMYDEEPESMTTPGRNLGDDEEAYFGHTDTECIAASQSPAVTIIPHAAAH</sequence>
<keyword evidence="2" id="KW-1185">Reference proteome</keyword>
<organism evidence="1 2">
    <name type="scientific">Alternaria panax</name>
    <dbReference type="NCBI Taxonomy" id="48097"/>
    <lineage>
        <taxon>Eukaryota</taxon>
        <taxon>Fungi</taxon>
        <taxon>Dikarya</taxon>
        <taxon>Ascomycota</taxon>
        <taxon>Pezizomycotina</taxon>
        <taxon>Dothideomycetes</taxon>
        <taxon>Pleosporomycetidae</taxon>
        <taxon>Pleosporales</taxon>
        <taxon>Pleosporineae</taxon>
        <taxon>Pleosporaceae</taxon>
        <taxon>Alternaria</taxon>
        <taxon>Alternaria sect. Panax</taxon>
    </lineage>
</organism>
<dbReference type="EMBL" id="JAANER010000001">
    <property type="protein sequence ID" value="KAG9196654.1"/>
    <property type="molecule type" value="Genomic_DNA"/>
</dbReference>
<reference evidence="1" key="1">
    <citation type="submission" date="2021-07" db="EMBL/GenBank/DDBJ databases">
        <title>Genome Resource of American Ginseng Black Spot Pathogen Alternaria panax.</title>
        <authorList>
            <person name="Qiu C."/>
            <person name="Wang W."/>
            <person name="Liu Z."/>
        </authorList>
    </citation>
    <scope>NUCLEOTIDE SEQUENCE</scope>
    <source>
        <strain evidence="1">BNCC115425</strain>
    </source>
</reference>
<comment type="caution">
    <text evidence="1">The sequence shown here is derived from an EMBL/GenBank/DDBJ whole genome shotgun (WGS) entry which is preliminary data.</text>
</comment>
<evidence type="ECO:0000313" key="2">
    <source>
        <dbReference type="Proteomes" id="UP001199106"/>
    </source>
</evidence>
<dbReference type="InterPro" id="IPR032675">
    <property type="entry name" value="LRR_dom_sf"/>
</dbReference>